<evidence type="ECO:0000313" key="7">
    <source>
        <dbReference type="Proteomes" id="UP000032417"/>
    </source>
</evidence>
<dbReference type="NCBIfam" id="NF010532">
    <property type="entry name" value="PRK13922.9-3"/>
    <property type="match status" value="1"/>
</dbReference>
<evidence type="ECO:0000256" key="1">
    <source>
        <dbReference type="ARBA" id="ARBA00009369"/>
    </source>
</evidence>
<proteinExistence type="inferred from homology"/>
<gene>
    <name evidence="6" type="ORF">ING2E5B_1325</name>
</gene>
<dbReference type="PANTHER" id="PTHR34138">
    <property type="entry name" value="CELL SHAPE-DETERMINING PROTEIN MREC"/>
    <property type="match status" value="1"/>
</dbReference>
<dbReference type="KEGG" id="pbt:ING2E5B_1325"/>
<dbReference type="HOGENOM" id="CLU_042663_5_0_10"/>
<dbReference type="GO" id="GO:0005886">
    <property type="term" value="C:plasma membrane"/>
    <property type="evidence" value="ECO:0007669"/>
    <property type="project" value="TreeGrafter"/>
</dbReference>
<evidence type="ECO:0000259" key="5">
    <source>
        <dbReference type="Pfam" id="PF04085"/>
    </source>
</evidence>
<keyword evidence="7" id="KW-1185">Reference proteome</keyword>
<dbReference type="InterPro" id="IPR042177">
    <property type="entry name" value="Cell/Rod_1"/>
</dbReference>
<reference evidence="6 7" key="1">
    <citation type="submission" date="2014-08" db="EMBL/GenBank/DDBJ databases">
        <authorList>
            <person name="Wibberg D."/>
        </authorList>
    </citation>
    <scope>NUCLEOTIDE SEQUENCE [LARGE SCALE GENOMIC DNA]</scope>
    <source>
        <strain evidence="7">ING2-E5B</strain>
    </source>
</reference>
<dbReference type="InterPro" id="IPR055342">
    <property type="entry name" value="MreC_beta-barrel_core"/>
</dbReference>
<evidence type="ECO:0000256" key="2">
    <source>
        <dbReference type="ARBA" id="ARBA00013855"/>
    </source>
</evidence>
<dbReference type="Pfam" id="PF04085">
    <property type="entry name" value="MreC"/>
    <property type="match status" value="1"/>
</dbReference>
<name>A0A098BZF9_9BACT</name>
<dbReference type="Proteomes" id="UP000032417">
    <property type="component" value="Chromosome 1"/>
</dbReference>
<feature type="domain" description="Rod shape-determining protein MreC beta-barrel core" evidence="5">
    <location>
        <begin position="119"/>
        <end position="265"/>
    </location>
</feature>
<accession>A0A098BZF9</accession>
<dbReference type="PANTHER" id="PTHR34138:SF1">
    <property type="entry name" value="CELL SHAPE-DETERMINING PROTEIN MREC"/>
    <property type="match status" value="1"/>
</dbReference>
<evidence type="ECO:0000313" key="6">
    <source>
        <dbReference type="EMBL" id="CEA16075.1"/>
    </source>
</evidence>
<dbReference type="Gene3D" id="2.40.10.350">
    <property type="entry name" value="Rod shape-determining protein MreC, domain 2"/>
    <property type="match status" value="1"/>
</dbReference>
<evidence type="ECO:0000256" key="3">
    <source>
        <dbReference type="ARBA" id="ARBA00022960"/>
    </source>
</evidence>
<evidence type="ECO:0000256" key="4">
    <source>
        <dbReference type="ARBA" id="ARBA00032089"/>
    </source>
</evidence>
<dbReference type="InterPro" id="IPR042175">
    <property type="entry name" value="Cell/Rod_MreC_2"/>
</dbReference>
<protein>
    <recommendedName>
        <fullName evidence="2">Cell shape-determining protein MreC</fullName>
    </recommendedName>
    <alternativeName>
        <fullName evidence="4">Cell shape protein MreC</fullName>
    </alternativeName>
</protein>
<dbReference type="Gene3D" id="2.40.10.340">
    <property type="entry name" value="Rod shape-determining protein MreC, domain 1"/>
    <property type="match status" value="1"/>
</dbReference>
<dbReference type="EMBL" id="LN515532">
    <property type="protein sequence ID" value="CEA16075.1"/>
    <property type="molecule type" value="Genomic_DNA"/>
</dbReference>
<keyword evidence="3" id="KW-0133">Cell shape</keyword>
<dbReference type="InterPro" id="IPR007221">
    <property type="entry name" value="MreC"/>
</dbReference>
<dbReference type="OrthoDB" id="9811827at2"/>
<organism evidence="6 7">
    <name type="scientific">Fermentimonas caenicola</name>
    <dbReference type="NCBI Taxonomy" id="1562970"/>
    <lineage>
        <taxon>Bacteria</taxon>
        <taxon>Pseudomonadati</taxon>
        <taxon>Bacteroidota</taxon>
        <taxon>Bacteroidia</taxon>
        <taxon>Bacteroidales</taxon>
        <taxon>Dysgonomonadaceae</taxon>
        <taxon>Fermentimonas</taxon>
    </lineage>
</organism>
<dbReference type="GO" id="GO:0008360">
    <property type="term" value="P:regulation of cell shape"/>
    <property type="evidence" value="ECO:0007669"/>
    <property type="project" value="UniProtKB-KW"/>
</dbReference>
<sequence length="282" mass="31907">MRNLFNFIIRNSHWLLAFLLIVFSFYLVFAHNPYQRSVYLTSANSVTGWFYTVSNNVTSFIHLRKNNQMLLEQNALLEDELFSLRSYIDGLSVADSSEVDAFVRDSAMQTQFAFIPAEVVNLSFSGPNNFITINKGSKSGLKPDMGVISQRGVVGVVANVSTNFSVVIPIINPMFRLSAKLKHSENYGSISWNGESINYAQLGELPKHEIYQEGDTVMTSFSRIFPKQTIIGFVSDIGKTNDDNFNTFNVKLATDFNSLQDVLVINDRFYEEQKSLENILDQ</sequence>
<dbReference type="AlphaFoldDB" id="A0A098BZF9"/>
<dbReference type="STRING" id="1562970.ING2E5B_1325"/>
<comment type="similarity">
    <text evidence="1">Belongs to the MreC family.</text>
</comment>